<organism evidence="2 3">
    <name type="scientific">Ureaplasma miroungigenitalium</name>
    <dbReference type="NCBI Taxonomy" id="1042321"/>
    <lineage>
        <taxon>Bacteria</taxon>
        <taxon>Bacillati</taxon>
        <taxon>Mycoplasmatota</taxon>
        <taxon>Mycoplasmoidales</taxon>
        <taxon>Mycoplasmoidaceae</taxon>
        <taxon>Ureaplasma</taxon>
    </lineage>
</organism>
<evidence type="ECO:0000256" key="1">
    <source>
        <dbReference type="SAM" id="Coils"/>
    </source>
</evidence>
<proteinExistence type="predicted"/>
<comment type="caution">
    <text evidence="2">The sequence shown here is derived from an EMBL/GenBank/DDBJ whole genome shotgun (WGS) entry which is preliminary data.</text>
</comment>
<keyword evidence="1" id="KW-0175">Coiled coil</keyword>
<dbReference type="EMBL" id="JAOXHL010000001">
    <property type="protein sequence ID" value="MCV3728489.1"/>
    <property type="molecule type" value="Genomic_DNA"/>
</dbReference>
<dbReference type="Proteomes" id="UP001208245">
    <property type="component" value="Unassembled WGS sequence"/>
</dbReference>
<name>A0ABT3BMK8_9BACT</name>
<sequence>MSHHVSYSFDTELQKLSFLVLAKKMSLKEFEKILHAKEKQLAILVSKETETTTLFNFKKQMLVLQNEINDLKNRIKKIQTTIETLNQQILILRNEENN</sequence>
<feature type="coiled-coil region" evidence="1">
    <location>
        <begin position="54"/>
        <end position="95"/>
    </location>
</feature>
<reference evidence="2 3" key="1">
    <citation type="journal article" date="2020" name="Int. J. Syst. Evol. Microbiol.">
        <title>Ureaplasma miroungigenitalium sp. nov. isolated from northern elephant seals (Mirounga angustirostris) and Ureaplasma zalophigenitalium sp. nov. isolated from California sea lions (Zalophus californianus).</title>
        <authorList>
            <person name="Volokhov D.V."/>
            <person name="Gulland F.M."/>
            <person name="Gao Y."/>
            <person name="Chizhikov V.E."/>
        </authorList>
    </citation>
    <scope>NUCLEOTIDE SEQUENCE [LARGE SCALE GENOMIC DNA]</scope>
    <source>
        <strain evidence="2 3">ES3182-GEN</strain>
    </source>
</reference>
<gene>
    <name evidence="2" type="ORF">OF376_01750</name>
</gene>
<dbReference type="RefSeq" id="WP_263821803.1">
    <property type="nucleotide sequence ID" value="NZ_JAOXHK010000002.1"/>
</dbReference>
<keyword evidence="3" id="KW-1185">Reference proteome</keyword>
<evidence type="ECO:0000313" key="3">
    <source>
        <dbReference type="Proteomes" id="UP001208245"/>
    </source>
</evidence>
<accession>A0ABT3BMK8</accession>
<evidence type="ECO:0000313" key="2">
    <source>
        <dbReference type="EMBL" id="MCV3728489.1"/>
    </source>
</evidence>
<protein>
    <submittedName>
        <fullName evidence="2">Uncharacterized protein</fullName>
    </submittedName>
</protein>